<dbReference type="eggNOG" id="ENOG50317WH">
    <property type="taxonomic scope" value="Bacteria"/>
</dbReference>
<protein>
    <submittedName>
        <fullName evidence="1">Uncharacterized protein</fullName>
    </submittedName>
</protein>
<dbReference type="HOGENOM" id="CLU_116628_0_0_3"/>
<dbReference type="KEGG" id="dsl:Dacsa_2464"/>
<dbReference type="Proteomes" id="UP000010482">
    <property type="component" value="Chromosome"/>
</dbReference>
<name>K9YXJ8_DACS8</name>
<dbReference type="OrthoDB" id="485097at2"/>
<evidence type="ECO:0000313" key="1">
    <source>
        <dbReference type="EMBL" id="AFZ51060.1"/>
    </source>
</evidence>
<evidence type="ECO:0000313" key="2">
    <source>
        <dbReference type="Proteomes" id="UP000010482"/>
    </source>
</evidence>
<proteinExistence type="predicted"/>
<reference evidence="1" key="1">
    <citation type="submission" date="2012-04" db="EMBL/GenBank/DDBJ databases">
        <title>Finished genome of Dactylococcopsis salina PCC 8305.</title>
        <authorList>
            <consortium name="US DOE Joint Genome Institute"/>
            <person name="Gugger M."/>
            <person name="Coursin T."/>
            <person name="Rippka R."/>
            <person name="Tandeau De Marsac N."/>
            <person name="Huntemann M."/>
            <person name="Wei C.-L."/>
            <person name="Han J."/>
            <person name="Detter J.C."/>
            <person name="Han C."/>
            <person name="Tapia R."/>
            <person name="Daligault H."/>
            <person name="Chen A."/>
            <person name="Krypides N."/>
            <person name="Mavromatis K."/>
            <person name="Markowitz V."/>
            <person name="Szeto E."/>
            <person name="Ivanova N."/>
            <person name="Ovchinnikova G."/>
            <person name="Pagani I."/>
            <person name="Pati A."/>
            <person name="Goodwin L."/>
            <person name="Peters L."/>
            <person name="Pitluck S."/>
            <person name="Woyke T."/>
            <person name="Kerfeld C."/>
        </authorList>
    </citation>
    <scope>NUCLEOTIDE SEQUENCE [LARGE SCALE GENOMIC DNA]</scope>
    <source>
        <strain evidence="1">PCC 8305</strain>
    </source>
</reference>
<dbReference type="EMBL" id="CP003944">
    <property type="protein sequence ID" value="AFZ51060.1"/>
    <property type="molecule type" value="Genomic_DNA"/>
</dbReference>
<keyword evidence="2" id="KW-1185">Reference proteome</keyword>
<dbReference type="AlphaFoldDB" id="K9YXJ8"/>
<accession>K9YXJ8</accession>
<gene>
    <name evidence="1" type="ORF">Dacsa_2464</name>
</gene>
<organism evidence="1 2">
    <name type="scientific">Dactylococcopsis salina (strain PCC 8305)</name>
    <name type="common">Myxobactron salinum</name>
    <dbReference type="NCBI Taxonomy" id="13035"/>
    <lineage>
        <taxon>Bacteria</taxon>
        <taxon>Bacillati</taxon>
        <taxon>Cyanobacteriota</taxon>
        <taxon>Cyanophyceae</taxon>
        <taxon>Nodosilineales</taxon>
        <taxon>Cymatolegaceae</taxon>
        <taxon>Dactylococcopsis</taxon>
    </lineage>
</organism>
<dbReference type="RefSeq" id="WP_015230050.1">
    <property type="nucleotide sequence ID" value="NC_019780.1"/>
</dbReference>
<dbReference type="STRING" id="13035.Dacsa_2464"/>
<sequence>MASQQQVKQYIAYWFLVGKTVYINNGQQVRKPQSVIQQDQFSSEFEACWQEILSPESGHCYLQGTDQTVEELLSPDWDVEPCARCEMPIPLKNSGVKTGACPCVDVENWPNDELPKPHLPVNNQQHLGGISNRLQGEDNLDEIRNRLDGIEKHSPDFPKTSEVYYGNRK</sequence>